<accession>A0ABT0KVT9</accession>
<gene>
    <name evidence="3" type="ORF">L2737_22030</name>
</gene>
<dbReference type="InterPro" id="IPR000525">
    <property type="entry name" value="Initiator_Rep_WH1"/>
</dbReference>
<comment type="similarity">
    <text evidence="1">Belongs to the initiator RepB protein family.</text>
</comment>
<name>A0ABT0KVT9_9GAMM</name>
<dbReference type="SUPFAM" id="SSF46785">
    <property type="entry name" value="Winged helix' DNA-binding domain"/>
    <property type="match status" value="2"/>
</dbReference>
<evidence type="ECO:0000256" key="1">
    <source>
        <dbReference type="ARBA" id="ARBA00038283"/>
    </source>
</evidence>
<evidence type="ECO:0000313" key="3">
    <source>
        <dbReference type="EMBL" id="MCL1047977.1"/>
    </source>
</evidence>
<proteinExistence type="inferred from homology"/>
<dbReference type="Gene3D" id="1.10.10.10">
    <property type="entry name" value="Winged helix-like DNA-binding domain superfamily/Winged helix DNA-binding domain"/>
    <property type="match status" value="2"/>
</dbReference>
<dbReference type="InterPro" id="IPR036390">
    <property type="entry name" value="WH_DNA-bd_sf"/>
</dbReference>
<dbReference type="RefSeq" id="WP_248957115.1">
    <property type="nucleotide sequence ID" value="NZ_JAKIKU010000029.1"/>
</dbReference>
<evidence type="ECO:0000313" key="4">
    <source>
        <dbReference type="Proteomes" id="UP001202134"/>
    </source>
</evidence>
<dbReference type="Pfam" id="PF01051">
    <property type="entry name" value="Rep3_N"/>
    <property type="match status" value="1"/>
</dbReference>
<organism evidence="3 4">
    <name type="scientific">Shewanella electrodiphila</name>
    <dbReference type="NCBI Taxonomy" id="934143"/>
    <lineage>
        <taxon>Bacteria</taxon>
        <taxon>Pseudomonadati</taxon>
        <taxon>Pseudomonadota</taxon>
        <taxon>Gammaproteobacteria</taxon>
        <taxon>Alteromonadales</taxon>
        <taxon>Shewanellaceae</taxon>
        <taxon>Shewanella</taxon>
    </lineage>
</organism>
<dbReference type="InterPro" id="IPR036388">
    <property type="entry name" value="WH-like_DNA-bd_sf"/>
</dbReference>
<feature type="domain" description="Initiator Rep protein WH1" evidence="2">
    <location>
        <begin position="12"/>
        <end position="199"/>
    </location>
</feature>
<dbReference type="Proteomes" id="UP001202134">
    <property type="component" value="Unassembled WGS sequence"/>
</dbReference>
<reference evidence="3 4" key="1">
    <citation type="submission" date="2022-01" db="EMBL/GenBank/DDBJ databases">
        <title>Whole genome-based taxonomy of the Shewanellaceae.</title>
        <authorList>
            <person name="Martin-Rodriguez A.J."/>
        </authorList>
    </citation>
    <scope>NUCLEOTIDE SEQUENCE [LARGE SCALE GENOMIC DNA]</scope>
    <source>
        <strain evidence="3 4">DSM 24955</strain>
    </source>
</reference>
<dbReference type="Pfam" id="PF21205">
    <property type="entry name" value="Rep3_C"/>
    <property type="match status" value="1"/>
</dbReference>
<comment type="caution">
    <text evidence="3">The sequence shown here is derived from an EMBL/GenBank/DDBJ whole genome shotgun (WGS) entry which is preliminary data.</text>
</comment>
<protein>
    <submittedName>
        <fullName evidence="3">Replication initiation protein</fullName>
    </submittedName>
</protein>
<dbReference type="EMBL" id="JAKIKU010000029">
    <property type="protein sequence ID" value="MCL1047977.1"/>
    <property type="molecule type" value="Genomic_DNA"/>
</dbReference>
<keyword evidence="4" id="KW-1185">Reference proteome</keyword>
<sequence length="366" mass="42459">MDYEKSDEKDLITLNNDMIRASYKLSVNEIRLILIAIAQMPKGEKDKESVPLDPMKPYYITKADFIRLGVEPNNVAREIRSACSDLLDRKIFIDTPIGVLGTHWVHNILHFKTDIFEELKRKYPNSKYDDDFIRQLRKHNLLDSLPMIAKSDDNIMARIIFHADIIPYISELRQHFTQLKLDEMAGFSSFYSFRIYIMMMQWRDTGFVISTLAAFREMLDLTDKYDAVKDLRKRVLDVAIDEINEKSLYTASYSLTDKNGKSGKGFKLTHLKIKFKPKAKIIKSKAKGKTERDANTADMFTVDGLNDKQLGRIARNPAFMAEYNHLVSPTSLAGQSQQGWELEMVNRLKKDASQFSKRPIREYLEY</sequence>
<evidence type="ECO:0000259" key="2">
    <source>
        <dbReference type="Pfam" id="PF01051"/>
    </source>
</evidence>